<gene>
    <name evidence="3" type="ORF">SteCoe_17636</name>
</gene>
<proteinExistence type="predicted"/>
<feature type="compositionally biased region" description="Basic and acidic residues" evidence="1">
    <location>
        <begin position="271"/>
        <end position="280"/>
    </location>
</feature>
<feature type="transmembrane region" description="Helical" evidence="2">
    <location>
        <begin position="102"/>
        <end position="127"/>
    </location>
</feature>
<evidence type="ECO:0000256" key="2">
    <source>
        <dbReference type="SAM" id="Phobius"/>
    </source>
</evidence>
<evidence type="ECO:0000313" key="3">
    <source>
        <dbReference type="EMBL" id="OMJ81815.1"/>
    </source>
</evidence>
<evidence type="ECO:0008006" key="5">
    <source>
        <dbReference type="Google" id="ProtNLM"/>
    </source>
</evidence>
<feature type="compositionally biased region" description="Basic and acidic residues" evidence="1">
    <location>
        <begin position="237"/>
        <end position="246"/>
    </location>
</feature>
<keyword evidence="2" id="KW-0472">Membrane</keyword>
<feature type="compositionally biased region" description="Basic and acidic residues" evidence="1">
    <location>
        <begin position="334"/>
        <end position="345"/>
    </location>
</feature>
<keyword evidence="2" id="KW-1133">Transmembrane helix</keyword>
<keyword evidence="2" id="KW-0812">Transmembrane</keyword>
<dbReference type="Proteomes" id="UP000187209">
    <property type="component" value="Unassembled WGS sequence"/>
</dbReference>
<dbReference type="EMBL" id="MPUH01000365">
    <property type="protein sequence ID" value="OMJ81815.1"/>
    <property type="molecule type" value="Genomic_DNA"/>
</dbReference>
<evidence type="ECO:0000256" key="1">
    <source>
        <dbReference type="SAM" id="MobiDB-lite"/>
    </source>
</evidence>
<sequence length="345" mass="39584">MLDTLRKFGFYTQNNPKFMRIFRYKILQLILHGILALVAGSLIVNKTTTCSAPISIFLLGVFGTYIAGLFLNFTVCFGRCCSDFGPNYCSGSFKVCMKSVDFMYLGLYLVFCIIEFIWYVLAGYWYSMSSDCSSQFSNGYNATIGMLGLYFVLLLIYLVAFIGFMCYLKCNEVEQPKPPDVPDPNKDPNQGVPAENTSGLPQGDPYGQNYQGHYDPGYAGRPYPDDYNRGNQGYPDEYGRRPDDYNRGNQGYPDEYGRRPDDYYRGNQGYPDEHGRRPEDYSQYPENYQRRPEDQGYGQDPRPGFNHPLAPDGYRPDDRGYQGRPENNSYQGDARYDDRGYGRYK</sequence>
<comment type="caution">
    <text evidence="3">The sequence shown here is derived from an EMBL/GenBank/DDBJ whole genome shotgun (WGS) entry which is preliminary data.</text>
</comment>
<feature type="transmembrane region" description="Helical" evidence="2">
    <location>
        <begin position="26"/>
        <end position="44"/>
    </location>
</feature>
<feature type="transmembrane region" description="Helical" evidence="2">
    <location>
        <begin position="56"/>
        <end position="81"/>
    </location>
</feature>
<accession>A0A1R2BYW3</accession>
<keyword evidence="4" id="KW-1185">Reference proteome</keyword>
<name>A0A1R2BYW3_9CILI</name>
<feature type="compositionally biased region" description="Basic and acidic residues" evidence="1">
    <location>
        <begin position="255"/>
        <end position="264"/>
    </location>
</feature>
<reference evidence="3 4" key="1">
    <citation type="submission" date="2016-11" db="EMBL/GenBank/DDBJ databases">
        <title>The macronuclear genome of Stentor coeruleus: a giant cell with tiny introns.</title>
        <authorList>
            <person name="Slabodnick M."/>
            <person name="Ruby J.G."/>
            <person name="Reiff S.B."/>
            <person name="Swart E.C."/>
            <person name="Gosai S."/>
            <person name="Prabakaran S."/>
            <person name="Witkowska E."/>
            <person name="Larue G.E."/>
            <person name="Fisher S."/>
            <person name="Freeman R.M."/>
            <person name="Gunawardena J."/>
            <person name="Chu W."/>
            <person name="Stover N.A."/>
            <person name="Gregory B.D."/>
            <person name="Nowacki M."/>
            <person name="Derisi J."/>
            <person name="Roy S.W."/>
            <person name="Marshall W.F."/>
            <person name="Sood P."/>
        </authorList>
    </citation>
    <scope>NUCLEOTIDE SEQUENCE [LARGE SCALE GENOMIC DNA]</scope>
    <source>
        <strain evidence="3">WM001</strain>
    </source>
</reference>
<feature type="region of interest" description="Disordered" evidence="1">
    <location>
        <begin position="177"/>
        <end position="345"/>
    </location>
</feature>
<organism evidence="3 4">
    <name type="scientific">Stentor coeruleus</name>
    <dbReference type="NCBI Taxonomy" id="5963"/>
    <lineage>
        <taxon>Eukaryota</taxon>
        <taxon>Sar</taxon>
        <taxon>Alveolata</taxon>
        <taxon>Ciliophora</taxon>
        <taxon>Postciliodesmatophora</taxon>
        <taxon>Heterotrichea</taxon>
        <taxon>Heterotrichida</taxon>
        <taxon>Stentoridae</taxon>
        <taxon>Stentor</taxon>
    </lineage>
</organism>
<protein>
    <recommendedName>
        <fullName evidence="5">MARVEL domain-containing protein</fullName>
    </recommendedName>
</protein>
<dbReference type="AlphaFoldDB" id="A0A1R2BYW3"/>
<evidence type="ECO:0000313" key="4">
    <source>
        <dbReference type="Proteomes" id="UP000187209"/>
    </source>
</evidence>
<feature type="transmembrane region" description="Helical" evidence="2">
    <location>
        <begin position="147"/>
        <end position="168"/>
    </location>
</feature>